<organism evidence="10 11">
    <name type="scientific">Paenibacillus thiaminolyticus</name>
    <name type="common">Bacillus thiaminolyticus</name>
    <dbReference type="NCBI Taxonomy" id="49283"/>
    <lineage>
        <taxon>Bacteria</taxon>
        <taxon>Bacillati</taxon>
        <taxon>Bacillota</taxon>
        <taxon>Bacilli</taxon>
        <taxon>Bacillales</taxon>
        <taxon>Paenibacillaceae</taxon>
        <taxon>Paenibacillus</taxon>
    </lineage>
</organism>
<dbReference type="SUPFAM" id="SSF53187">
    <property type="entry name" value="Zn-dependent exopeptidases"/>
    <property type="match status" value="1"/>
</dbReference>
<dbReference type="GO" id="GO:0004181">
    <property type="term" value="F:metallocarboxypeptidase activity"/>
    <property type="evidence" value="ECO:0007669"/>
    <property type="project" value="InterPro"/>
</dbReference>
<dbReference type="SMART" id="SM00257">
    <property type="entry name" value="LysM"/>
    <property type="match status" value="2"/>
</dbReference>
<name>A0A3A3GDS8_PANTH</name>
<evidence type="ECO:0000256" key="4">
    <source>
        <dbReference type="ARBA" id="ARBA00022801"/>
    </source>
</evidence>
<dbReference type="InterPro" id="IPR000834">
    <property type="entry name" value="Peptidase_M14"/>
</dbReference>
<feature type="domain" description="LysM" evidence="8">
    <location>
        <begin position="54"/>
        <end position="98"/>
    </location>
</feature>
<dbReference type="CDD" id="cd06229">
    <property type="entry name" value="M14_Endopeptidase_I"/>
    <property type="match status" value="1"/>
</dbReference>
<dbReference type="PROSITE" id="PS52035">
    <property type="entry name" value="PEPTIDASE_M14"/>
    <property type="match status" value="1"/>
</dbReference>
<evidence type="ECO:0000313" key="11">
    <source>
        <dbReference type="Proteomes" id="UP000266177"/>
    </source>
</evidence>
<evidence type="ECO:0000256" key="6">
    <source>
        <dbReference type="ARBA" id="ARBA00023049"/>
    </source>
</evidence>
<gene>
    <name evidence="10" type="ORF">DQX05_29275</name>
</gene>
<keyword evidence="6" id="KW-0482">Metalloprotease</keyword>
<dbReference type="RefSeq" id="WP_119796759.1">
    <property type="nucleotide sequence ID" value="NZ_QYZD01000065.1"/>
</dbReference>
<evidence type="ECO:0000256" key="5">
    <source>
        <dbReference type="ARBA" id="ARBA00022833"/>
    </source>
</evidence>
<comment type="caution">
    <text evidence="10">The sequence shown here is derived from an EMBL/GenBank/DDBJ whole genome shotgun (WGS) entry which is preliminary data.</text>
</comment>
<feature type="active site" description="Proton donor/acceptor" evidence="7">
    <location>
        <position position="370"/>
    </location>
</feature>
<dbReference type="SUPFAM" id="SSF54106">
    <property type="entry name" value="LysM domain"/>
    <property type="match status" value="2"/>
</dbReference>
<evidence type="ECO:0000259" key="9">
    <source>
        <dbReference type="PROSITE" id="PS52035"/>
    </source>
</evidence>
<feature type="domain" description="Peptidase M14" evidence="9">
    <location>
        <begin position="111"/>
        <end position="398"/>
    </location>
</feature>
<evidence type="ECO:0000313" key="10">
    <source>
        <dbReference type="EMBL" id="RJG15808.1"/>
    </source>
</evidence>
<dbReference type="SMART" id="SM00631">
    <property type="entry name" value="Zn_pept"/>
    <property type="match status" value="1"/>
</dbReference>
<accession>A0A3A3GDS8</accession>
<dbReference type="Pfam" id="PF00246">
    <property type="entry name" value="Peptidase_M14"/>
    <property type="match status" value="1"/>
</dbReference>
<dbReference type="GO" id="GO:0006508">
    <property type="term" value="P:proteolysis"/>
    <property type="evidence" value="ECO:0007669"/>
    <property type="project" value="UniProtKB-KW"/>
</dbReference>
<feature type="domain" description="LysM" evidence="8">
    <location>
        <begin position="3"/>
        <end position="48"/>
    </location>
</feature>
<evidence type="ECO:0000259" key="8">
    <source>
        <dbReference type="PROSITE" id="PS51782"/>
    </source>
</evidence>
<dbReference type="PANTHER" id="PTHR11705">
    <property type="entry name" value="PROTEASE FAMILY M14 CARBOXYPEPTIDASE A,B"/>
    <property type="match status" value="1"/>
</dbReference>
<evidence type="ECO:0000256" key="1">
    <source>
        <dbReference type="ARBA" id="ARBA00001947"/>
    </source>
</evidence>
<sequence>MHIPYTVQPGDTYLRICARHGINLPALFACNPQLDPDEYALPGHVLMLPARPYDTYAVQPDDTLFRIAARHGVPAGLLRSVNPSLTPDRLTVGQRVFIPYVCTNEMLRKKAEYGPAQLMGDLQQLSRRYSCIQLKTIGHSILGKPILAISIGRGNVPIHANGGVHANEWITSALLMQFIEDYARACGSGKTWLGWDAWSAYERTVLKIVPMVNPDGIELVQEGISPRHPFYSSVMEWNQGSRRFQRWKANIRGVDLNDQFPAYWEEERARRGMWSPAPLNYGGEHPLSEPEAAALASYTERNSFELALSFHTQGQEIYWNYRDYEPPEAVTWAERFESVSGYRAVKLSGSDAGYKDWFIQRFRKPGFTVEVGLGASPLPLHDFDGMYKEVSAILREALNGQVQE</sequence>
<dbReference type="EMBL" id="QYZD01000065">
    <property type="protein sequence ID" value="RJG15808.1"/>
    <property type="molecule type" value="Genomic_DNA"/>
</dbReference>
<protein>
    <submittedName>
        <fullName evidence="10">LysM peptidoglycan-binding domain-containing protein</fullName>
    </submittedName>
</protein>
<dbReference type="PRINTS" id="PR00765">
    <property type="entry name" value="CRBOXYPTASEA"/>
</dbReference>
<proteinExistence type="inferred from homology"/>
<dbReference type="InterPro" id="IPR036779">
    <property type="entry name" value="LysM_dom_sf"/>
</dbReference>
<evidence type="ECO:0000256" key="2">
    <source>
        <dbReference type="ARBA" id="ARBA00005988"/>
    </source>
</evidence>
<dbReference type="Gene3D" id="3.40.630.10">
    <property type="entry name" value="Zn peptidases"/>
    <property type="match status" value="1"/>
</dbReference>
<comment type="similarity">
    <text evidence="2 7">Belongs to the peptidase M14 family.</text>
</comment>
<keyword evidence="4" id="KW-0378">Hydrolase</keyword>
<keyword evidence="3" id="KW-0645">Protease</keyword>
<comment type="cofactor">
    <cofactor evidence="1">
        <name>Zn(2+)</name>
        <dbReference type="ChEBI" id="CHEBI:29105"/>
    </cofactor>
</comment>
<dbReference type="PANTHER" id="PTHR11705:SF143">
    <property type="entry name" value="SLL0236 PROTEIN"/>
    <property type="match status" value="1"/>
</dbReference>
<dbReference type="Proteomes" id="UP000266177">
    <property type="component" value="Unassembled WGS sequence"/>
</dbReference>
<dbReference type="Pfam" id="PF01476">
    <property type="entry name" value="LysM"/>
    <property type="match status" value="2"/>
</dbReference>
<keyword evidence="5" id="KW-0862">Zinc</keyword>
<reference evidence="10 11" key="1">
    <citation type="submission" date="2018-09" db="EMBL/GenBank/DDBJ databases">
        <title>Paenibacillus SK2017-BO5.</title>
        <authorList>
            <person name="Piskunova J.V."/>
            <person name="Dubiley S.A."/>
            <person name="Severinov K.V."/>
        </authorList>
    </citation>
    <scope>NUCLEOTIDE SEQUENCE [LARGE SCALE GENOMIC DNA]</scope>
    <source>
        <strain evidence="10 11">BO5</strain>
    </source>
</reference>
<evidence type="ECO:0000256" key="3">
    <source>
        <dbReference type="ARBA" id="ARBA00022670"/>
    </source>
</evidence>
<dbReference type="GO" id="GO:0008270">
    <property type="term" value="F:zinc ion binding"/>
    <property type="evidence" value="ECO:0007669"/>
    <property type="project" value="InterPro"/>
</dbReference>
<evidence type="ECO:0000256" key="7">
    <source>
        <dbReference type="PROSITE-ProRule" id="PRU01379"/>
    </source>
</evidence>
<dbReference type="InterPro" id="IPR034274">
    <property type="entry name" value="ENP1_M14_CPD"/>
</dbReference>
<dbReference type="GO" id="GO:0005615">
    <property type="term" value="C:extracellular space"/>
    <property type="evidence" value="ECO:0007669"/>
    <property type="project" value="TreeGrafter"/>
</dbReference>
<dbReference type="PROSITE" id="PS51782">
    <property type="entry name" value="LYSM"/>
    <property type="match status" value="2"/>
</dbReference>
<dbReference type="InterPro" id="IPR018392">
    <property type="entry name" value="LysM"/>
</dbReference>
<dbReference type="AlphaFoldDB" id="A0A3A3GDS8"/>
<dbReference type="Gene3D" id="3.10.350.10">
    <property type="entry name" value="LysM domain"/>
    <property type="match status" value="2"/>
</dbReference>
<dbReference type="OrthoDB" id="9802862at2"/>
<dbReference type="CDD" id="cd00118">
    <property type="entry name" value="LysM"/>
    <property type="match status" value="2"/>
</dbReference>